<evidence type="ECO:0000313" key="1">
    <source>
        <dbReference type="EMBL" id="PIU35399.1"/>
    </source>
</evidence>
<protein>
    <recommendedName>
        <fullName evidence="3">DUF5678 domain-containing protein</fullName>
    </recommendedName>
</protein>
<organism evidence="1 2">
    <name type="scientific">Candidatus Shapirobacteria bacterium CG07_land_8_20_14_0_80_39_18</name>
    <dbReference type="NCBI Taxonomy" id="1974882"/>
    <lineage>
        <taxon>Bacteria</taxon>
        <taxon>Candidatus Shapironibacteriota</taxon>
    </lineage>
</organism>
<dbReference type="AlphaFoldDB" id="A0A2M6YRK9"/>
<accession>A0A2M6YRK9</accession>
<proteinExistence type="predicted"/>
<evidence type="ECO:0000313" key="2">
    <source>
        <dbReference type="Proteomes" id="UP000229502"/>
    </source>
</evidence>
<dbReference type="EMBL" id="PEWZ01000070">
    <property type="protein sequence ID" value="PIU35399.1"/>
    <property type="molecule type" value="Genomic_DNA"/>
</dbReference>
<gene>
    <name evidence="1" type="ORF">COT03_01345</name>
</gene>
<evidence type="ECO:0008006" key="3">
    <source>
        <dbReference type="Google" id="ProtNLM"/>
    </source>
</evidence>
<name>A0A2M6YRK9_9BACT</name>
<sequence>MNKKNRKKVVNLGSILSKIKRGWIALSPDNTCLIATGSTLNEVLVKSKKVGISNPSVLKAAPIKNFMVG</sequence>
<reference evidence="2" key="1">
    <citation type="submission" date="2017-09" db="EMBL/GenBank/DDBJ databases">
        <title>Depth-based differentiation of microbial function through sediment-hosted aquifers and enrichment of novel symbionts in the deep terrestrial subsurface.</title>
        <authorList>
            <person name="Probst A.J."/>
            <person name="Ladd B."/>
            <person name="Jarett J.K."/>
            <person name="Geller-Mcgrath D.E."/>
            <person name="Sieber C.M.K."/>
            <person name="Emerson J.B."/>
            <person name="Anantharaman K."/>
            <person name="Thomas B.C."/>
            <person name="Malmstrom R."/>
            <person name="Stieglmeier M."/>
            <person name="Klingl A."/>
            <person name="Woyke T."/>
            <person name="Ryan C.M."/>
            <person name="Banfield J.F."/>
        </authorList>
    </citation>
    <scope>NUCLEOTIDE SEQUENCE [LARGE SCALE GENOMIC DNA]</scope>
</reference>
<comment type="caution">
    <text evidence="1">The sequence shown here is derived from an EMBL/GenBank/DDBJ whole genome shotgun (WGS) entry which is preliminary data.</text>
</comment>
<dbReference type="Proteomes" id="UP000229502">
    <property type="component" value="Unassembled WGS sequence"/>
</dbReference>